<evidence type="ECO:0000313" key="1">
    <source>
        <dbReference type="EMBL" id="SNY05709.1"/>
    </source>
</evidence>
<dbReference type="Proteomes" id="UP000219573">
    <property type="component" value="Unassembled WGS sequence"/>
</dbReference>
<dbReference type="EMBL" id="OBDZ01000001">
    <property type="protein sequence ID" value="SNY05709.1"/>
    <property type="molecule type" value="Genomic_DNA"/>
</dbReference>
<proteinExistence type="predicted"/>
<gene>
    <name evidence="1" type="ORF">SAMN06265827_101123</name>
</gene>
<organism evidence="1 2">
    <name type="scientific">Orenia metallireducens</name>
    <dbReference type="NCBI Taxonomy" id="1413210"/>
    <lineage>
        <taxon>Bacteria</taxon>
        <taxon>Bacillati</taxon>
        <taxon>Bacillota</taxon>
        <taxon>Clostridia</taxon>
        <taxon>Halanaerobiales</taxon>
        <taxon>Halobacteroidaceae</taxon>
        <taxon>Orenia</taxon>
    </lineage>
</organism>
<evidence type="ECO:0000313" key="2">
    <source>
        <dbReference type="Proteomes" id="UP000219573"/>
    </source>
</evidence>
<dbReference type="OrthoDB" id="9996199at2"/>
<keyword evidence="2" id="KW-1185">Reference proteome</keyword>
<protein>
    <submittedName>
        <fullName evidence="1">Uncharacterized protein</fullName>
    </submittedName>
</protein>
<dbReference type="AlphaFoldDB" id="A0A285F323"/>
<sequence>MTIVNVLISSLEEWDKLTGKEQINDFKGLIDSILLHLGVISETSIKSKIELLVDLQERIRYLVEEEGIDQDLLVMGLVNFISEKLERTLMRQGQTIVLDEKLISSDKVDLDMKNRLSYSLKELKRDNFYEKATKELDHWRFIVASNFTKGNRARWRKEGFEVVAEDLEEELSQIPKKILDILFDIPIVKLIAKIELEDIKNLSCSEAMDLREVLI</sequence>
<reference evidence="2" key="1">
    <citation type="submission" date="2017-09" db="EMBL/GenBank/DDBJ databases">
        <authorList>
            <person name="Varghese N."/>
            <person name="Submissions S."/>
        </authorList>
    </citation>
    <scope>NUCLEOTIDE SEQUENCE [LARGE SCALE GENOMIC DNA]</scope>
    <source>
        <strain evidence="2">MSL47</strain>
    </source>
</reference>
<accession>A0A285F323</accession>
<name>A0A285F323_9FIRM</name>
<dbReference type="RefSeq" id="WP_097016170.1">
    <property type="nucleotide sequence ID" value="NZ_OBDZ01000001.1"/>
</dbReference>